<dbReference type="PANTHER" id="PTHR35910">
    <property type="entry name" value="2EXR DOMAIN-CONTAINING PROTEIN"/>
    <property type="match status" value="1"/>
</dbReference>
<feature type="region of interest" description="Disordered" evidence="1">
    <location>
        <begin position="23"/>
        <end position="50"/>
    </location>
</feature>
<dbReference type="Pfam" id="PF20150">
    <property type="entry name" value="2EXR"/>
    <property type="match status" value="1"/>
</dbReference>
<proteinExistence type="predicted"/>
<organism evidence="3 4">
    <name type="scientific">Cercophora newfieldiana</name>
    <dbReference type="NCBI Taxonomy" id="92897"/>
    <lineage>
        <taxon>Eukaryota</taxon>
        <taxon>Fungi</taxon>
        <taxon>Dikarya</taxon>
        <taxon>Ascomycota</taxon>
        <taxon>Pezizomycotina</taxon>
        <taxon>Sordariomycetes</taxon>
        <taxon>Sordariomycetidae</taxon>
        <taxon>Sordariales</taxon>
        <taxon>Lasiosphaeriaceae</taxon>
        <taxon>Cercophora</taxon>
    </lineage>
</organism>
<gene>
    <name evidence="3" type="ORF">B0T16DRAFT_78532</name>
</gene>
<dbReference type="AlphaFoldDB" id="A0AA39YEZ0"/>
<evidence type="ECO:0000313" key="3">
    <source>
        <dbReference type="EMBL" id="KAK0651403.1"/>
    </source>
</evidence>
<evidence type="ECO:0000313" key="4">
    <source>
        <dbReference type="Proteomes" id="UP001174936"/>
    </source>
</evidence>
<dbReference type="EMBL" id="JAULSV010000002">
    <property type="protein sequence ID" value="KAK0651403.1"/>
    <property type="molecule type" value="Genomic_DNA"/>
</dbReference>
<evidence type="ECO:0000259" key="2">
    <source>
        <dbReference type="Pfam" id="PF20150"/>
    </source>
</evidence>
<accession>A0AA39YEZ0</accession>
<sequence>MFESWYARHDEKTKFWLEFQVISDGSSPPPSSSPAPTSTSTPPPPPPKPTTFHPFSLLPAELRLKIWEELLLPRIVLAACFDSRFAARKRAQLASRPSLPPTPVLLLINRETRALALRHYELAFAWKLPPRLASPEAGAIPTRGDARVWFNFRLDALLLLGELEPFDQYGFNSPMVYFLRKEDCRRVRHVACAYEELHLGVYESEQIFGSLFHVVDRFPGAERLLITSTPRDAEVRHLVLPAADNVIQKLWLAWVAGTSIVTSSLASKQILMIREDDLASFIAHHS</sequence>
<comment type="caution">
    <text evidence="3">The sequence shown here is derived from an EMBL/GenBank/DDBJ whole genome shotgun (WGS) entry which is preliminary data.</text>
</comment>
<dbReference type="InterPro" id="IPR045518">
    <property type="entry name" value="2EXR"/>
</dbReference>
<dbReference type="PANTHER" id="PTHR35910:SF1">
    <property type="entry name" value="2EXR DOMAIN-CONTAINING PROTEIN"/>
    <property type="match status" value="1"/>
</dbReference>
<protein>
    <recommendedName>
        <fullName evidence="2">2EXR domain-containing protein</fullName>
    </recommendedName>
</protein>
<name>A0AA39YEZ0_9PEZI</name>
<reference evidence="3" key="1">
    <citation type="submission" date="2023-06" db="EMBL/GenBank/DDBJ databases">
        <title>Genome-scale phylogeny and comparative genomics of the fungal order Sordariales.</title>
        <authorList>
            <consortium name="Lawrence Berkeley National Laboratory"/>
            <person name="Hensen N."/>
            <person name="Bonometti L."/>
            <person name="Westerberg I."/>
            <person name="Brannstrom I.O."/>
            <person name="Guillou S."/>
            <person name="Cros-Aarteil S."/>
            <person name="Calhoun S."/>
            <person name="Haridas S."/>
            <person name="Kuo A."/>
            <person name="Mondo S."/>
            <person name="Pangilinan J."/>
            <person name="Riley R."/>
            <person name="Labutti K."/>
            <person name="Andreopoulos B."/>
            <person name="Lipzen A."/>
            <person name="Chen C."/>
            <person name="Yanf M."/>
            <person name="Daum C."/>
            <person name="Ng V."/>
            <person name="Clum A."/>
            <person name="Steindorff A."/>
            <person name="Ohm R."/>
            <person name="Martin F."/>
            <person name="Silar P."/>
            <person name="Natvig D."/>
            <person name="Lalanne C."/>
            <person name="Gautier V."/>
            <person name="Ament-Velasquez S.L."/>
            <person name="Kruys A."/>
            <person name="Hutchinson M.I."/>
            <person name="Powell A.J."/>
            <person name="Barry K."/>
            <person name="Miller A.N."/>
            <person name="Grigoriev I.V."/>
            <person name="Debuchy R."/>
            <person name="Gladieux P."/>
            <person name="Thoren M.H."/>
            <person name="Johannesson H."/>
        </authorList>
    </citation>
    <scope>NUCLEOTIDE SEQUENCE</scope>
    <source>
        <strain evidence="3">SMH2532-1</strain>
    </source>
</reference>
<dbReference type="Proteomes" id="UP001174936">
    <property type="component" value="Unassembled WGS sequence"/>
</dbReference>
<feature type="domain" description="2EXR" evidence="2">
    <location>
        <begin position="52"/>
        <end position="157"/>
    </location>
</feature>
<keyword evidence="4" id="KW-1185">Reference proteome</keyword>
<evidence type="ECO:0000256" key="1">
    <source>
        <dbReference type="SAM" id="MobiDB-lite"/>
    </source>
</evidence>